<dbReference type="OrthoDB" id="8304386at2"/>
<dbReference type="PROSITE" id="PS51186">
    <property type="entry name" value="GNAT"/>
    <property type="match status" value="1"/>
</dbReference>
<dbReference type="RefSeq" id="WP_072857446.1">
    <property type="nucleotide sequence ID" value="NZ_FQUE01000005.1"/>
</dbReference>
<proteinExistence type="predicted"/>
<dbReference type="Gene3D" id="3.40.630.30">
    <property type="match status" value="1"/>
</dbReference>
<evidence type="ECO:0000259" key="1">
    <source>
        <dbReference type="PROSITE" id="PS51186"/>
    </source>
</evidence>
<dbReference type="Proteomes" id="UP000183987">
    <property type="component" value="Unassembled WGS sequence"/>
</dbReference>
<dbReference type="GO" id="GO:0016747">
    <property type="term" value="F:acyltransferase activity, transferring groups other than amino-acyl groups"/>
    <property type="evidence" value="ECO:0007669"/>
    <property type="project" value="InterPro"/>
</dbReference>
<sequence>MSVVTLAPYTPDQHDAVCALKVAPEQVVFSGQAEQFVTQPDADMDIHVIHADGALVGFFRIDLDYARIHDFAAPGDLGLRSVIVDHRHQGRGIGSAMIRALPVYLARHYPGATDIWLTVNLRNPGARKSYLNGGFVDNGAHYLGGDAGPQHILHMTLEPALSRSSA</sequence>
<protein>
    <submittedName>
        <fullName evidence="2">Acetyltransferase (GNAT) family protein</fullName>
    </submittedName>
</protein>
<feature type="domain" description="N-acetyltransferase" evidence="1">
    <location>
        <begin position="4"/>
        <end position="158"/>
    </location>
</feature>
<evidence type="ECO:0000313" key="2">
    <source>
        <dbReference type="EMBL" id="SHF33548.1"/>
    </source>
</evidence>
<dbReference type="InterPro" id="IPR016181">
    <property type="entry name" value="Acyl_CoA_acyltransferase"/>
</dbReference>
<reference evidence="3" key="1">
    <citation type="submission" date="2016-11" db="EMBL/GenBank/DDBJ databases">
        <authorList>
            <person name="Varghese N."/>
            <person name="Submissions S."/>
        </authorList>
    </citation>
    <scope>NUCLEOTIDE SEQUENCE [LARGE SCALE GENOMIC DNA]</scope>
    <source>
        <strain evidence="3">DSM 29326</strain>
    </source>
</reference>
<gene>
    <name evidence="2" type="ORF">SAMN05444339_10597</name>
</gene>
<dbReference type="Pfam" id="PF00583">
    <property type="entry name" value="Acetyltransf_1"/>
    <property type="match status" value="1"/>
</dbReference>
<dbReference type="CDD" id="cd04301">
    <property type="entry name" value="NAT_SF"/>
    <property type="match status" value="1"/>
</dbReference>
<name>A0A1M5ATG1_LOKAT</name>
<keyword evidence="2" id="KW-0808">Transferase</keyword>
<evidence type="ECO:0000313" key="3">
    <source>
        <dbReference type="Proteomes" id="UP000183987"/>
    </source>
</evidence>
<accession>A0A1M5ATG1</accession>
<dbReference type="EMBL" id="FQUE01000005">
    <property type="protein sequence ID" value="SHF33548.1"/>
    <property type="molecule type" value="Genomic_DNA"/>
</dbReference>
<dbReference type="STRING" id="366533.SAMN05444339_10597"/>
<dbReference type="SUPFAM" id="SSF55729">
    <property type="entry name" value="Acyl-CoA N-acyltransferases (Nat)"/>
    <property type="match status" value="1"/>
</dbReference>
<dbReference type="InterPro" id="IPR000182">
    <property type="entry name" value="GNAT_dom"/>
</dbReference>
<organism evidence="2 3">
    <name type="scientific">Loktanella atrilutea</name>
    <dbReference type="NCBI Taxonomy" id="366533"/>
    <lineage>
        <taxon>Bacteria</taxon>
        <taxon>Pseudomonadati</taxon>
        <taxon>Pseudomonadota</taxon>
        <taxon>Alphaproteobacteria</taxon>
        <taxon>Rhodobacterales</taxon>
        <taxon>Roseobacteraceae</taxon>
        <taxon>Loktanella</taxon>
    </lineage>
</organism>
<keyword evidence="3" id="KW-1185">Reference proteome</keyword>
<dbReference type="AlphaFoldDB" id="A0A1M5ATG1"/>